<dbReference type="InterPro" id="IPR036291">
    <property type="entry name" value="NAD(P)-bd_dom_sf"/>
</dbReference>
<organism evidence="1 2">
    <name type="scientific">Cohnella faecalis</name>
    <dbReference type="NCBI Taxonomy" id="2315694"/>
    <lineage>
        <taxon>Bacteria</taxon>
        <taxon>Bacillati</taxon>
        <taxon>Bacillota</taxon>
        <taxon>Bacilli</taxon>
        <taxon>Bacillales</taxon>
        <taxon>Paenibacillaceae</taxon>
        <taxon>Cohnella</taxon>
    </lineage>
</organism>
<dbReference type="EMBL" id="QXJM01000039">
    <property type="protein sequence ID" value="RIE03020.1"/>
    <property type="molecule type" value="Genomic_DNA"/>
</dbReference>
<protein>
    <submittedName>
        <fullName evidence="1">Uncharacterized protein</fullName>
    </submittedName>
</protein>
<evidence type="ECO:0000313" key="1">
    <source>
        <dbReference type="EMBL" id="RIE03020.1"/>
    </source>
</evidence>
<dbReference type="Gene3D" id="3.40.50.720">
    <property type="entry name" value="NAD(P)-binding Rossmann-like Domain"/>
    <property type="match status" value="1"/>
</dbReference>
<gene>
    <name evidence="1" type="ORF">D3H35_20710</name>
</gene>
<name>A0A398CL82_9BACL</name>
<proteinExistence type="predicted"/>
<dbReference type="RefSeq" id="WP_119151047.1">
    <property type="nucleotide sequence ID" value="NZ_QXJM01000039.1"/>
</dbReference>
<dbReference type="OrthoDB" id="9768714at2"/>
<comment type="caution">
    <text evidence="1">The sequence shown here is derived from an EMBL/GenBank/DDBJ whole genome shotgun (WGS) entry which is preliminary data.</text>
</comment>
<sequence length="98" mass="11134">MTKLSRAALDEAGRERWERLNDSPVTILQIGEGQFLRGFFDWMIHRCRAEGLYDGAIAVSQPRPSGKRKLDALARQDGLYTLVIRGLRMERLSSAKKS</sequence>
<dbReference type="SUPFAM" id="SSF51735">
    <property type="entry name" value="NAD(P)-binding Rossmann-fold domains"/>
    <property type="match status" value="1"/>
</dbReference>
<reference evidence="1 2" key="1">
    <citation type="submission" date="2018-09" db="EMBL/GenBank/DDBJ databases">
        <title>Cohnella cavernae sp. nov., isolated from a karst cave.</title>
        <authorList>
            <person name="Zhu H."/>
        </authorList>
    </citation>
    <scope>NUCLEOTIDE SEQUENCE [LARGE SCALE GENOMIC DNA]</scope>
    <source>
        <strain evidence="1 2">K2E09-144</strain>
    </source>
</reference>
<dbReference type="Proteomes" id="UP000266340">
    <property type="component" value="Unassembled WGS sequence"/>
</dbReference>
<keyword evidence="2" id="KW-1185">Reference proteome</keyword>
<evidence type="ECO:0000313" key="2">
    <source>
        <dbReference type="Proteomes" id="UP000266340"/>
    </source>
</evidence>
<accession>A0A398CL82</accession>
<dbReference type="AlphaFoldDB" id="A0A398CL82"/>